<reference evidence="1" key="1">
    <citation type="submission" date="2023-05" db="EMBL/GenBank/DDBJ databases">
        <authorList>
            <consortium name="ELIXIR-Norway"/>
        </authorList>
    </citation>
    <scope>NUCLEOTIDE SEQUENCE</scope>
</reference>
<gene>
    <name evidence="1" type="ORF">MRATA1EN22A_LOCUS26181</name>
</gene>
<proteinExistence type="predicted"/>
<reference evidence="1" key="2">
    <citation type="submission" date="2025-03" db="EMBL/GenBank/DDBJ databases">
        <authorList>
            <consortium name="ELIXIR-Norway"/>
            <consortium name="Elixir Norway"/>
        </authorList>
    </citation>
    <scope>NUCLEOTIDE SEQUENCE</scope>
</reference>
<name>A0AC60A3B7_RANTA</name>
<sequence>MGAAGGGLQEARGGLRAALSPGEQEQQEEREEPARLRECRVASRVGLGLCPCAAHSRPGAGAALRDVSLCLSSRGSGEETHFKSSCTEGEIKAFAAFQSNGSPRIDVISLAAGVLPVSE</sequence>
<organism evidence="1 2">
    <name type="scientific">Rangifer tarandus platyrhynchus</name>
    <name type="common">Svalbard reindeer</name>
    <dbReference type="NCBI Taxonomy" id="3082113"/>
    <lineage>
        <taxon>Eukaryota</taxon>
        <taxon>Metazoa</taxon>
        <taxon>Chordata</taxon>
        <taxon>Craniata</taxon>
        <taxon>Vertebrata</taxon>
        <taxon>Euteleostomi</taxon>
        <taxon>Mammalia</taxon>
        <taxon>Eutheria</taxon>
        <taxon>Laurasiatheria</taxon>
        <taxon>Artiodactyla</taxon>
        <taxon>Ruminantia</taxon>
        <taxon>Pecora</taxon>
        <taxon>Cervidae</taxon>
        <taxon>Odocoileinae</taxon>
        <taxon>Rangifer</taxon>
    </lineage>
</organism>
<evidence type="ECO:0000313" key="1">
    <source>
        <dbReference type="EMBL" id="CAN0550928.1"/>
    </source>
</evidence>
<protein>
    <submittedName>
        <fullName evidence="1">Uncharacterized protein</fullName>
    </submittedName>
</protein>
<dbReference type="EMBL" id="OX596091">
    <property type="protein sequence ID" value="CAN0550928.1"/>
    <property type="molecule type" value="Genomic_DNA"/>
</dbReference>
<accession>A0AC60A3B7</accession>
<evidence type="ECO:0000313" key="2">
    <source>
        <dbReference type="Proteomes" id="UP001162501"/>
    </source>
</evidence>
<dbReference type="Proteomes" id="UP001162501">
    <property type="component" value="Chromosome 7"/>
</dbReference>